<comment type="caution">
    <text evidence="3">The sequence shown here is derived from an EMBL/GenBank/DDBJ whole genome shotgun (WGS) entry which is preliminary data.</text>
</comment>
<dbReference type="OrthoDB" id="2015405at2759"/>
<protein>
    <submittedName>
        <fullName evidence="3">p-hydroxyphenylacetate 3-hydroxylase, reductase component</fullName>
    </submittedName>
</protein>
<dbReference type="Gene3D" id="2.30.110.10">
    <property type="entry name" value="Electron Transport, Fmn-binding Protein, Chain A"/>
    <property type="match status" value="1"/>
</dbReference>
<dbReference type="SUPFAM" id="SSF50475">
    <property type="entry name" value="FMN-binding split barrel"/>
    <property type="match status" value="1"/>
</dbReference>
<dbReference type="InterPro" id="IPR012349">
    <property type="entry name" value="Split_barrel_FMN-bd"/>
</dbReference>
<dbReference type="InterPro" id="IPR050268">
    <property type="entry name" value="NADH-dep_flavin_reductase"/>
</dbReference>
<dbReference type="GO" id="GO:0010181">
    <property type="term" value="F:FMN binding"/>
    <property type="evidence" value="ECO:0007669"/>
    <property type="project" value="InterPro"/>
</dbReference>
<evidence type="ECO:0000313" key="3">
    <source>
        <dbReference type="EMBL" id="PRT53284.1"/>
    </source>
</evidence>
<name>A0A2T0FE72_9ASCO</name>
<dbReference type="STRING" id="45607.A0A2T0FE72"/>
<dbReference type="RefSeq" id="XP_024663230.1">
    <property type="nucleotide sequence ID" value="XM_024807462.1"/>
</dbReference>
<dbReference type="AlphaFoldDB" id="A0A2T0FE72"/>
<reference evidence="3 4" key="1">
    <citation type="submission" date="2017-04" db="EMBL/GenBank/DDBJ databases">
        <title>Genome sequencing of [Candida] sorbophila.</title>
        <authorList>
            <person name="Ahn J.O."/>
        </authorList>
    </citation>
    <scope>NUCLEOTIDE SEQUENCE [LARGE SCALE GENOMIC DNA]</scope>
    <source>
        <strain evidence="3 4">DS02</strain>
    </source>
</reference>
<evidence type="ECO:0000256" key="1">
    <source>
        <dbReference type="ARBA" id="ARBA00023002"/>
    </source>
</evidence>
<dbReference type="PANTHER" id="PTHR30466">
    <property type="entry name" value="FLAVIN REDUCTASE"/>
    <property type="match status" value="1"/>
</dbReference>
<dbReference type="PANTHER" id="PTHR30466:SF1">
    <property type="entry name" value="FMN REDUCTASE (NADH) RUTF"/>
    <property type="match status" value="1"/>
</dbReference>
<dbReference type="SMART" id="SM00903">
    <property type="entry name" value="Flavin_Reduct"/>
    <property type="match status" value="1"/>
</dbReference>
<proteinExistence type="predicted"/>
<dbReference type="GeneID" id="36514653"/>
<sequence>MCRGCLGRRFYSTTVAGFKAAMREVASPVAIVTTQSATDKGGMTISSFSSVSVSPEAMISFNMQTPTRTLALLEKAPKFAVNVLNSSQESMQLALAFSGQLGPMNPFEKFPRLFDESAGLPILKHCSSTFICEIANIVPVQDHRIVVARVIDVLPRMGGSMCYQARRFHILGEALK</sequence>
<keyword evidence="4" id="KW-1185">Reference proteome</keyword>
<organism evidence="3 4">
    <name type="scientific">Wickerhamiella sorbophila</name>
    <dbReference type="NCBI Taxonomy" id="45607"/>
    <lineage>
        <taxon>Eukaryota</taxon>
        <taxon>Fungi</taxon>
        <taxon>Dikarya</taxon>
        <taxon>Ascomycota</taxon>
        <taxon>Saccharomycotina</taxon>
        <taxon>Dipodascomycetes</taxon>
        <taxon>Dipodascales</taxon>
        <taxon>Trichomonascaceae</taxon>
        <taxon>Wickerhamiella</taxon>
    </lineage>
</organism>
<keyword evidence="1" id="KW-0560">Oxidoreductase</keyword>
<feature type="domain" description="Flavin reductase like" evidence="2">
    <location>
        <begin position="22"/>
        <end position="170"/>
    </location>
</feature>
<dbReference type="InterPro" id="IPR002563">
    <property type="entry name" value="Flavin_Rdtase-like_dom"/>
</dbReference>
<evidence type="ECO:0000313" key="4">
    <source>
        <dbReference type="Proteomes" id="UP000238350"/>
    </source>
</evidence>
<dbReference type="EMBL" id="NDIQ01000001">
    <property type="protein sequence ID" value="PRT53284.1"/>
    <property type="molecule type" value="Genomic_DNA"/>
</dbReference>
<dbReference type="Pfam" id="PF01613">
    <property type="entry name" value="Flavin_Reduct"/>
    <property type="match status" value="1"/>
</dbReference>
<evidence type="ECO:0000259" key="2">
    <source>
        <dbReference type="SMART" id="SM00903"/>
    </source>
</evidence>
<dbReference type="GO" id="GO:0042602">
    <property type="term" value="F:riboflavin reductase (NADPH) activity"/>
    <property type="evidence" value="ECO:0007669"/>
    <property type="project" value="TreeGrafter"/>
</dbReference>
<gene>
    <name evidence="3" type="ORF">B9G98_00904</name>
</gene>
<accession>A0A2T0FE72</accession>
<dbReference type="Proteomes" id="UP000238350">
    <property type="component" value="Unassembled WGS sequence"/>
</dbReference>